<dbReference type="SUPFAM" id="SSF53335">
    <property type="entry name" value="S-adenosyl-L-methionine-dependent methyltransferases"/>
    <property type="match status" value="1"/>
</dbReference>
<dbReference type="Pfam" id="PF08241">
    <property type="entry name" value="Methyltransf_11"/>
    <property type="match status" value="1"/>
</dbReference>
<dbReference type="GO" id="GO:0008757">
    <property type="term" value="F:S-adenosylmethionine-dependent methyltransferase activity"/>
    <property type="evidence" value="ECO:0007669"/>
    <property type="project" value="InterPro"/>
</dbReference>
<keyword evidence="3" id="KW-1185">Reference proteome</keyword>
<dbReference type="InterPro" id="IPR013216">
    <property type="entry name" value="Methyltransf_11"/>
</dbReference>
<dbReference type="GO" id="GO:0032259">
    <property type="term" value="P:methylation"/>
    <property type="evidence" value="ECO:0007669"/>
    <property type="project" value="UniProtKB-KW"/>
</dbReference>
<dbReference type="AlphaFoldDB" id="A0A7G7GCW1"/>
<reference evidence="2 3" key="1">
    <citation type="journal article" date="2018" name="Int. J. Syst. Evol. Microbiol.">
        <title>Adhaeribacter swui sp. nov., isolated from wet mud.</title>
        <authorList>
            <person name="Kim D.U."/>
            <person name="Kim K.W."/>
            <person name="Kang M.S."/>
            <person name="Kim J.Y."/>
            <person name="Jang J.H."/>
            <person name="Kim M.K."/>
        </authorList>
    </citation>
    <scope>NUCLEOTIDE SEQUENCE [LARGE SCALE GENOMIC DNA]</scope>
    <source>
        <strain evidence="2 3">KCTC 52873</strain>
    </source>
</reference>
<dbReference type="Gene3D" id="3.40.50.150">
    <property type="entry name" value="Vaccinia Virus protein VP39"/>
    <property type="match status" value="1"/>
</dbReference>
<feature type="domain" description="Methyltransferase type 11" evidence="1">
    <location>
        <begin position="27"/>
        <end position="120"/>
    </location>
</feature>
<keyword evidence="2" id="KW-0489">Methyltransferase</keyword>
<dbReference type="KEGG" id="aswu:HUW51_20555"/>
<evidence type="ECO:0000313" key="2">
    <source>
        <dbReference type="EMBL" id="QNF34995.1"/>
    </source>
</evidence>
<sequence>MIDKQLNYGRHLIKKFISQAESNTSILDIGAGRGQDLLFAREINNKTELYAVENYPPYIKNLQDNAITVYNLDIERDKLPFDNESLDIIIVNQVLEHVKDVFWILHEITRVLKKGGHLIVGLPNLASFHNRLLLLLGEQPTIIQNNTAHVRGYTKSDFKKLLDSGFDSGYSLAHFGGSNFYPFPSLIAKPLAHLLPSMAWGIFMDWKKERPYLDNGFLKYPVEKQLETRFYLG</sequence>
<gene>
    <name evidence="2" type="ORF">HUW51_20555</name>
</gene>
<evidence type="ECO:0000259" key="1">
    <source>
        <dbReference type="Pfam" id="PF08241"/>
    </source>
</evidence>
<keyword evidence="2" id="KW-0808">Transferase</keyword>
<dbReference type="Proteomes" id="UP000515237">
    <property type="component" value="Chromosome"/>
</dbReference>
<proteinExistence type="predicted"/>
<dbReference type="InterPro" id="IPR029063">
    <property type="entry name" value="SAM-dependent_MTases_sf"/>
</dbReference>
<dbReference type="RefSeq" id="WP_185271488.1">
    <property type="nucleotide sequence ID" value="NZ_CP055156.1"/>
</dbReference>
<accession>A0A7G7GCW1</accession>
<protein>
    <submittedName>
        <fullName evidence="2">Class I SAM-dependent methyltransferase</fullName>
    </submittedName>
</protein>
<name>A0A7G7GCW1_9BACT</name>
<dbReference type="CDD" id="cd02440">
    <property type="entry name" value="AdoMet_MTases"/>
    <property type="match status" value="1"/>
</dbReference>
<evidence type="ECO:0000313" key="3">
    <source>
        <dbReference type="Proteomes" id="UP000515237"/>
    </source>
</evidence>
<dbReference type="PANTHER" id="PTHR43861">
    <property type="entry name" value="TRANS-ACONITATE 2-METHYLTRANSFERASE-RELATED"/>
    <property type="match status" value="1"/>
</dbReference>
<organism evidence="2 3">
    <name type="scientific">Adhaeribacter swui</name>
    <dbReference type="NCBI Taxonomy" id="2086471"/>
    <lineage>
        <taxon>Bacteria</taxon>
        <taxon>Pseudomonadati</taxon>
        <taxon>Bacteroidota</taxon>
        <taxon>Cytophagia</taxon>
        <taxon>Cytophagales</taxon>
        <taxon>Hymenobacteraceae</taxon>
        <taxon>Adhaeribacter</taxon>
    </lineage>
</organism>
<dbReference type="EMBL" id="CP055156">
    <property type="protein sequence ID" value="QNF34995.1"/>
    <property type="molecule type" value="Genomic_DNA"/>
</dbReference>